<name>A0ABU5SPN3_9BACT</name>
<feature type="domain" description="Type II CBASS E2 protein" evidence="1">
    <location>
        <begin position="20"/>
        <end position="139"/>
    </location>
</feature>
<organism evidence="2 3">
    <name type="scientific">Arcicella lustrica</name>
    <dbReference type="NCBI Taxonomy" id="2984196"/>
    <lineage>
        <taxon>Bacteria</taxon>
        <taxon>Pseudomonadati</taxon>
        <taxon>Bacteroidota</taxon>
        <taxon>Cytophagia</taxon>
        <taxon>Cytophagales</taxon>
        <taxon>Flectobacillaceae</taxon>
        <taxon>Arcicella</taxon>
    </lineage>
</organism>
<keyword evidence="3" id="KW-1185">Reference proteome</keyword>
<proteinExistence type="predicted"/>
<reference evidence="2 3" key="1">
    <citation type="submission" date="2023-12" db="EMBL/GenBank/DDBJ databases">
        <title>Novel species of the genus Arcicella isolated from rivers.</title>
        <authorList>
            <person name="Lu H."/>
        </authorList>
    </citation>
    <scope>NUCLEOTIDE SEQUENCE [LARGE SCALE GENOMIC DNA]</scope>
    <source>
        <strain evidence="2 3">DC25W</strain>
    </source>
</reference>
<dbReference type="Proteomes" id="UP001302222">
    <property type="component" value="Unassembled WGS sequence"/>
</dbReference>
<accession>A0ABU5SPN3</accession>
<sequence>MNSKKKHPKNYYHVCMLEYQKRLIEKHYTFLKCEIDSERKKLICTGQIMLNEHCDNYKVKITYIYGKEPHCQIVEPFNINPCKEIHMYEDHSLCLSYPPDMKWTAWTEVYKYTIPWLVEWVLYYEIFLVNGGKWEGPESPTHFTELERNKCESED</sequence>
<evidence type="ECO:0000313" key="3">
    <source>
        <dbReference type="Proteomes" id="UP001302222"/>
    </source>
</evidence>
<evidence type="ECO:0000259" key="1">
    <source>
        <dbReference type="Pfam" id="PF26395"/>
    </source>
</evidence>
<dbReference type="RefSeq" id="WP_323689349.1">
    <property type="nucleotide sequence ID" value="NZ_JAYGIM010000019.1"/>
</dbReference>
<dbReference type="Pfam" id="PF26395">
    <property type="entry name" value="E2-CBASS"/>
    <property type="match status" value="1"/>
</dbReference>
<dbReference type="InterPro" id="IPR058588">
    <property type="entry name" value="E2-CBASS"/>
</dbReference>
<evidence type="ECO:0000313" key="2">
    <source>
        <dbReference type="EMBL" id="MEA5429225.1"/>
    </source>
</evidence>
<comment type="caution">
    <text evidence="2">The sequence shown here is derived from an EMBL/GenBank/DDBJ whole genome shotgun (WGS) entry which is preliminary data.</text>
</comment>
<gene>
    <name evidence="2" type="ORF">VB798_21720</name>
</gene>
<dbReference type="EMBL" id="JAYGIM010000019">
    <property type="protein sequence ID" value="MEA5429225.1"/>
    <property type="molecule type" value="Genomic_DNA"/>
</dbReference>
<protein>
    <recommendedName>
        <fullName evidence="1">Type II CBASS E2 protein domain-containing protein</fullName>
    </recommendedName>
</protein>